<gene>
    <name evidence="1" type="ORF">TH30_22120</name>
</gene>
<dbReference type="AlphaFoldDB" id="A0A367WLI8"/>
<accession>A0A367WLI8</accession>
<reference evidence="1 2" key="1">
    <citation type="submission" date="2014-07" db="EMBL/GenBank/DDBJ databases">
        <title>Draft genome sequence of Thalassospira profundimaris PR54-5.</title>
        <authorList>
            <person name="Lai Q."/>
            <person name="Shao Z."/>
        </authorList>
    </citation>
    <scope>NUCLEOTIDE SEQUENCE [LARGE SCALE GENOMIC DNA]</scope>
    <source>
        <strain evidence="1 2">PR54-5</strain>
    </source>
</reference>
<organism evidence="1 2">
    <name type="scientific">Thalassospira profundimaris</name>
    <dbReference type="NCBI Taxonomy" id="502049"/>
    <lineage>
        <taxon>Bacteria</taxon>
        <taxon>Pseudomonadati</taxon>
        <taxon>Pseudomonadota</taxon>
        <taxon>Alphaproteobacteria</taxon>
        <taxon>Rhodospirillales</taxon>
        <taxon>Thalassospiraceae</taxon>
        <taxon>Thalassospira</taxon>
    </lineage>
</organism>
<evidence type="ECO:0000313" key="2">
    <source>
        <dbReference type="Proteomes" id="UP000252255"/>
    </source>
</evidence>
<evidence type="ECO:0008006" key="3">
    <source>
        <dbReference type="Google" id="ProtNLM"/>
    </source>
</evidence>
<comment type="caution">
    <text evidence="1">The sequence shown here is derived from an EMBL/GenBank/DDBJ whole genome shotgun (WGS) entry which is preliminary data.</text>
</comment>
<protein>
    <recommendedName>
        <fullName evidence="3">Transglycosylase SLT domain-containing protein</fullName>
    </recommendedName>
</protein>
<evidence type="ECO:0000313" key="1">
    <source>
        <dbReference type="EMBL" id="RCK41421.1"/>
    </source>
</evidence>
<name>A0A367WLI8_9PROT</name>
<dbReference type="EMBL" id="JPWI01000022">
    <property type="protein sequence ID" value="RCK41421.1"/>
    <property type="molecule type" value="Genomic_DNA"/>
</dbReference>
<sequence>MIVRPVLAALDLPASDVAENLLLGTAAHESHLGDYIKQVGGGPAMGIYQMEPATLDDCYVNYLDYSSRAALKAKVDAFLGPQPAATDGAPDKAAQLASNLAYATAMCRIRYYRAPGALPSDPNDLNSLAAYWKQYYNTPLGAGTVEQFIADYNRYLG</sequence>
<dbReference type="Proteomes" id="UP000252255">
    <property type="component" value="Unassembled WGS sequence"/>
</dbReference>
<proteinExistence type="predicted"/>